<reference evidence="10 11" key="1">
    <citation type="submission" date="2020-05" db="EMBL/GenBank/DDBJ databases">
        <title>Genome sequencing of Spirosoma sp. TS118.</title>
        <authorList>
            <person name="Lee J.-H."/>
            <person name="Jeong S."/>
            <person name="Zhao L."/>
            <person name="Jung J.-H."/>
            <person name="Kim M.-K."/>
            <person name="Lim S."/>
        </authorList>
    </citation>
    <scope>NUCLEOTIDE SEQUENCE [LARGE SCALE GENOMIC DNA]</scope>
    <source>
        <strain evidence="10 11">TS118</strain>
    </source>
</reference>
<dbReference type="AlphaFoldDB" id="A0A6M5YD31"/>
<evidence type="ECO:0000256" key="4">
    <source>
        <dbReference type="ARBA" id="ARBA00023125"/>
    </source>
</evidence>
<dbReference type="SUPFAM" id="SSF52172">
    <property type="entry name" value="CheY-like"/>
    <property type="match status" value="1"/>
</dbReference>
<dbReference type="Proteomes" id="UP000502756">
    <property type="component" value="Chromosome"/>
</dbReference>
<gene>
    <name evidence="10" type="ORF">HNV11_19965</name>
</gene>
<dbReference type="SMART" id="SM00382">
    <property type="entry name" value="AAA"/>
    <property type="match status" value="1"/>
</dbReference>
<evidence type="ECO:0000259" key="9">
    <source>
        <dbReference type="PROSITE" id="PS50110"/>
    </source>
</evidence>
<organism evidence="10 11">
    <name type="scientific">Spirosoma taeanense</name>
    <dbReference type="NCBI Taxonomy" id="2735870"/>
    <lineage>
        <taxon>Bacteria</taxon>
        <taxon>Pseudomonadati</taxon>
        <taxon>Bacteroidota</taxon>
        <taxon>Cytophagia</taxon>
        <taxon>Cytophagales</taxon>
        <taxon>Cytophagaceae</taxon>
        <taxon>Spirosoma</taxon>
    </lineage>
</organism>
<keyword evidence="4" id="KW-0238">DNA-binding</keyword>
<dbReference type="InterPro" id="IPR027417">
    <property type="entry name" value="P-loop_NTPase"/>
</dbReference>
<dbReference type="InterPro" id="IPR011006">
    <property type="entry name" value="CheY-like_superfamily"/>
</dbReference>
<keyword evidence="1" id="KW-0547">Nucleotide-binding</keyword>
<evidence type="ECO:0000256" key="2">
    <source>
        <dbReference type="ARBA" id="ARBA00022840"/>
    </source>
</evidence>
<accession>A0A6M5YD31</accession>
<keyword evidence="5" id="KW-0804">Transcription</keyword>
<name>A0A6M5YD31_9BACT</name>
<dbReference type="PRINTS" id="PR01590">
    <property type="entry name" value="HTHFIS"/>
</dbReference>
<dbReference type="InterPro" id="IPR025944">
    <property type="entry name" value="Sigma_54_int_dom_CS"/>
</dbReference>
<dbReference type="InterPro" id="IPR002078">
    <property type="entry name" value="Sigma_54_int"/>
</dbReference>
<sequence>MQDAKLLIVDDDPDVLLAARLLLKRHVGAVDIEKNPEKLPFLLNNNRYDAIVLDMNFQRDVSSGREGFAWLDRILDIDPKARVILFTAYGDVEMAVRAIKAGAADFVLKPWQNDKFLETIRGAVTRKQESDETDKSPDDKQRLKRSAGSVSIIGSAMRSVLETVERVAPTDANILILGENGTGKDLIARAMHEQSNRRDKPFVSVDVGALTESLFESELFGHVKGAFTDARDDRAGRFEEANGGTIFLDEIGNLTPAQQAKLLTVLQQRQVTRVGSNKARPVDVRLICATNANLNEQSPDRPVRFRQDLLYRINTIELHLPPLRERPTDIGPLADYFLKKYAKQYNRPVTSLSPALLAEMKQYRWPGNVRELQHAIERAVILAQGTTLELTDFIFRKDVPAASPVNETLQLEDMERQLIQQAMQKHRGSITDVARELGLSRQALYRRLEKFGL</sequence>
<dbReference type="Pfam" id="PF00158">
    <property type="entry name" value="Sigma54_activat"/>
    <property type="match status" value="1"/>
</dbReference>
<proteinExistence type="predicted"/>
<dbReference type="RefSeq" id="WP_171741344.1">
    <property type="nucleotide sequence ID" value="NZ_CP053435.1"/>
</dbReference>
<evidence type="ECO:0000256" key="7">
    <source>
        <dbReference type="SAM" id="MobiDB-lite"/>
    </source>
</evidence>
<evidence type="ECO:0000259" key="8">
    <source>
        <dbReference type="PROSITE" id="PS50045"/>
    </source>
</evidence>
<dbReference type="PANTHER" id="PTHR32071">
    <property type="entry name" value="TRANSCRIPTIONAL REGULATORY PROTEIN"/>
    <property type="match status" value="1"/>
</dbReference>
<evidence type="ECO:0000313" key="11">
    <source>
        <dbReference type="Proteomes" id="UP000502756"/>
    </source>
</evidence>
<dbReference type="PANTHER" id="PTHR32071:SF113">
    <property type="entry name" value="ALGINATE BIOSYNTHESIS TRANSCRIPTIONAL REGULATORY PROTEIN ALGB"/>
    <property type="match status" value="1"/>
</dbReference>
<dbReference type="SUPFAM" id="SSF52540">
    <property type="entry name" value="P-loop containing nucleoside triphosphate hydrolases"/>
    <property type="match status" value="1"/>
</dbReference>
<dbReference type="GO" id="GO:0005524">
    <property type="term" value="F:ATP binding"/>
    <property type="evidence" value="ECO:0007669"/>
    <property type="project" value="UniProtKB-KW"/>
</dbReference>
<dbReference type="GO" id="GO:0043565">
    <property type="term" value="F:sequence-specific DNA binding"/>
    <property type="evidence" value="ECO:0007669"/>
    <property type="project" value="InterPro"/>
</dbReference>
<feature type="domain" description="Sigma-54 factor interaction" evidence="8">
    <location>
        <begin position="150"/>
        <end position="381"/>
    </location>
</feature>
<evidence type="ECO:0000256" key="5">
    <source>
        <dbReference type="ARBA" id="ARBA00023163"/>
    </source>
</evidence>
<feature type="domain" description="Response regulatory" evidence="9">
    <location>
        <begin position="5"/>
        <end position="124"/>
    </location>
</feature>
<dbReference type="PROSITE" id="PS00676">
    <property type="entry name" value="SIGMA54_INTERACT_2"/>
    <property type="match status" value="1"/>
</dbReference>
<dbReference type="Pfam" id="PF02954">
    <property type="entry name" value="HTH_8"/>
    <property type="match status" value="1"/>
</dbReference>
<keyword evidence="6" id="KW-0597">Phosphoprotein</keyword>
<dbReference type="PROSITE" id="PS00688">
    <property type="entry name" value="SIGMA54_INTERACT_3"/>
    <property type="match status" value="1"/>
</dbReference>
<feature type="modified residue" description="4-aspartylphosphate" evidence="6">
    <location>
        <position position="54"/>
    </location>
</feature>
<dbReference type="Pfam" id="PF25601">
    <property type="entry name" value="AAA_lid_14"/>
    <property type="match status" value="1"/>
</dbReference>
<dbReference type="GO" id="GO:0000160">
    <property type="term" value="P:phosphorelay signal transduction system"/>
    <property type="evidence" value="ECO:0007669"/>
    <property type="project" value="InterPro"/>
</dbReference>
<keyword evidence="2" id="KW-0067">ATP-binding</keyword>
<dbReference type="KEGG" id="stae:HNV11_19965"/>
<dbReference type="EMBL" id="CP053435">
    <property type="protein sequence ID" value="QJW91494.1"/>
    <property type="molecule type" value="Genomic_DNA"/>
</dbReference>
<dbReference type="InterPro" id="IPR001789">
    <property type="entry name" value="Sig_transdc_resp-reg_receiver"/>
</dbReference>
<dbReference type="InterPro" id="IPR009057">
    <property type="entry name" value="Homeodomain-like_sf"/>
</dbReference>
<dbReference type="GO" id="GO:0006355">
    <property type="term" value="P:regulation of DNA-templated transcription"/>
    <property type="evidence" value="ECO:0007669"/>
    <property type="project" value="InterPro"/>
</dbReference>
<dbReference type="Pfam" id="PF00072">
    <property type="entry name" value="Response_reg"/>
    <property type="match status" value="1"/>
</dbReference>
<feature type="region of interest" description="Disordered" evidence="7">
    <location>
        <begin position="126"/>
        <end position="147"/>
    </location>
</feature>
<evidence type="ECO:0000256" key="1">
    <source>
        <dbReference type="ARBA" id="ARBA00022741"/>
    </source>
</evidence>
<protein>
    <submittedName>
        <fullName evidence="10">Sigma-54-dependent Fis family transcriptional regulator</fullName>
    </submittedName>
</protein>
<dbReference type="Gene3D" id="1.10.8.60">
    <property type="match status" value="1"/>
</dbReference>
<evidence type="ECO:0000256" key="6">
    <source>
        <dbReference type="PROSITE-ProRule" id="PRU00169"/>
    </source>
</evidence>
<dbReference type="Gene3D" id="1.10.10.60">
    <property type="entry name" value="Homeodomain-like"/>
    <property type="match status" value="1"/>
</dbReference>
<dbReference type="InterPro" id="IPR003593">
    <property type="entry name" value="AAA+_ATPase"/>
</dbReference>
<feature type="compositionally biased region" description="Basic and acidic residues" evidence="7">
    <location>
        <begin position="126"/>
        <end position="141"/>
    </location>
</feature>
<dbReference type="InterPro" id="IPR058031">
    <property type="entry name" value="AAA_lid_NorR"/>
</dbReference>
<dbReference type="InterPro" id="IPR002197">
    <property type="entry name" value="HTH_Fis"/>
</dbReference>
<dbReference type="Gene3D" id="3.40.50.300">
    <property type="entry name" value="P-loop containing nucleotide triphosphate hydrolases"/>
    <property type="match status" value="1"/>
</dbReference>
<evidence type="ECO:0000256" key="3">
    <source>
        <dbReference type="ARBA" id="ARBA00023015"/>
    </source>
</evidence>
<keyword evidence="11" id="KW-1185">Reference proteome</keyword>
<keyword evidence="3" id="KW-0805">Transcription regulation</keyword>
<dbReference type="SUPFAM" id="SSF46689">
    <property type="entry name" value="Homeodomain-like"/>
    <property type="match status" value="1"/>
</dbReference>
<dbReference type="PROSITE" id="PS50110">
    <property type="entry name" value="RESPONSE_REGULATORY"/>
    <property type="match status" value="1"/>
</dbReference>
<dbReference type="SMART" id="SM00448">
    <property type="entry name" value="REC"/>
    <property type="match status" value="1"/>
</dbReference>
<dbReference type="CDD" id="cd00009">
    <property type="entry name" value="AAA"/>
    <property type="match status" value="1"/>
</dbReference>
<dbReference type="PROSITE" id="PS50045">
    <property type="entry name" value="SIGMA54_INTERACT_4"/>
    <property type="match status" value="1"/>
</dbReference>
<dbReference type="Gene3D" id="3.40.50.2300">
    <property type="match status" value="1"/>
</dbReference>
<dbReference type="InterPro" id="IPR025943">
    <property type="entry name" value="Sigma_54_int_dom_ATP-bd_2"/>
</dbReference>
<dbReference type="FunFam" id="3.40.50.300:FF:000006">
    <property type="entry name" value="DNA-binding transcriptional regulator NtrC"/>
    <property type="match status" value="1"/>
</dbReference>
<evidence type="ECO:0000313" key="10">
    <source>
        <dbReference type="EMBL" id="QJW91494.1"/>
    </source>
</evidence>